<evidence type="ECO:0000313" key="2">
    <source>
        <dbReference type="Proteomes" id="UP001590950"/>
    </source>
</evidence>
<name>A0ABR4AGS3_9LECA</name>
<comment type="caution">
    <text evidence="1">The sequence shown here is derived from an EMBL/GenBank/DDBJ whole genome shotgun (WGS) entry which is preliminary data.</text>
</comment>
<reference evidence="1 2" key="1">
    <citation type="submission" date="2024-09" db="EMBL/GenBank/DDBJ databases">
        <title>Rethinking Asexuality: The Enigmatic Case of Functional Sexual Genes in Lepraria (Stereocaulaceae).</title>
        <authorList>
            <person name="Doellman M."/>
            <person name="Sun Y."/>
            <person name="Barcenas-Pena A."/>
            <person name="Lumbsch H.T."/>
            <person name="Grewe F."/>
        </authorList>
    </citation>
    <scope>NUCLEOTIDE SEQUENCE [LARGE SCALE GENOMIC DNA]</scope>
    <source>
        <strain evidence="1 2">Mercado 3170</strain>
    </source>
</reference>
<sequence>MKVIVSSRDEVDISNILHLKAISLRIRLKNSQDIEKYWNDNAERWLSTFDIDDAICSDLRDRLEHVPKEAEGMFLYAKLVLAHLKSFSNIEDIKAEINNLPAGLNAAYGRIIGRIKELSPGLVLKINPMPSH</sequence>
<accession>A0ABR4AGS3</accession>
<gene>
    <name evidence="1" type="ORF">N7G274_002767</name>
</gene>
<evidence type="ECO:0000313" key="1">
    <source>
        <dbReference type="EMBL" id="KAL2044992.1"/>
    </source>
</evidence>
<dbReference type="Proteomes" id="UP001590950">
    <property type="component" value="Unassembled WGS sequence"/>
</dbReference>
<dbReference type="PANTHER" id="PTHR10039:SF14">
    <property type="entry name" value="NACHT DOMAIN-CONTAINING PROTEIN"/>
    <property type="match status" value="1"/>
</dbReference>
<dbReference type="PANTHER" id="PTHR10039">
    <property type="entry name" value="AMELOGENIN"/>
    <property type="match status" value="1"/>
</dbReference>
<dbReference type="EMBL" id="JBEFKJ010000008">
    <property type="protein sequence ID" value="KAL2044992.1"/>
    <property type="molecule type" value="Genomic_DNA"/>
</dbReference>
<protein>
    <submittedName>
        <fullName evidence="1">Uncharacterized protein</fullName>
    </submittedName>
</protein>
<organism evidence="1 2">
    <name type="scientific">Stereocaulon virgatum</name>
    <dbReference type="NCBI Taxonomy" id="373712"/>
    <lineage>
        <taxon>Eukaryota</taxon>
        <taxon>Fungi</taxon>
        <taxon>Dikarya</taxon>
        <taxon>Ascomycota</taxon>
        <taxon>Pezizomycotina</taxon>
        <taxon>Lecanoromycetes</taxon>
        <taxon>OSLEUM clade</taxon>
        <taxon>Lecanoromycetidae</taxon>
        <taxon>Lecanorales</taxon>
        <taxon>Lecanorineae</taxon>
        <taxon>Stereocaulaceae</taxon>
        <taxon>Stereocaulon</taxon>
    </lineage>
</organism>
<proteinExistence type="predicted"/>
<keyword evidence="2" id="KW-1185">Reference proteome</keyword>